<evidence type="ECO:0000313" key="2">
    <source>
        <dbReference type="Proteomes" id="UP000257109"/>
    </source>
</evidence>
<keyword evidence="2" id="KW-1185">Reference proteome</keyword>
<comment type="caution">
    <text evidence="1">The sequence shown here is derived from an EMBL/GenBank/DDBJ whole genome shotgun (WGS) entry which is preliminary data.</text>
</comment>
<dbReference type="EMBL" id="QJKJ01009759">
    <property type="protein sequence ID" value="RDX75657.1"/>
    <property type="molecule type" value="Genomic_DNA"/>
</dbReference>
<gene>
    <name evidence="1" type="ORF">CR513_44436</name>
</gene>
<reference evidence="1" key="1">
    <citation type="submission" date="2018-05" db="EMBL/GenBank/DDBJ databases">
        <title>Draft genome of Mucuna pruriens seed.</title>
        <authorList>
            <person name="Nnadi N.E."/>
            <person name="Vos R."/>
            <person name="Hasami M.H."/>
            <person name="Devisetty U.K."/>
            <person name="Aguiy J.C."/>
        </authorList>
    </citation>
    <scope>NUCLEOTIDE SEQUENCE [LARGE SCALE GENOMIC DNA]</scope>
    <source>
        <strain evidence="1">JCA_2017</strain>
    </source>
</reference>
<evidence type="ECO:0000313" key="1">
    <source>
        <dbReference type="EMBL" id="RDX75657.1"/>
    </source>
</evidence>
<sequence length="122" mass="14262">QCGQTTRVTSHSIKNDEQQFLKNDDIFLPYKHPLYIYEYEFDMSSLVFKHDSFVFGSKRVKVVAEKGKAAPSWPTSKSVRNEVIRLHKPIDSKMDSKFLNHCWRTMWGKLSSKLLLLTAFHP</sequence>
<feature type="non-terminal residue" evidence="1">
    <location>
        <position position="122"/>
    </location>
</feature>
<dbReference type="Proteomes" id="UP000257109">
    <property type="component" value="Unassembled WGS sequence"/>
</dbReference>
<accession>A0A371FBI8</accession>
<proteinExistence type="predicted"/>
<dbReference type="AlphaFoldDB" id="A0A371FBI8"/>
<protein>
    <submittedName>
        <fullName evidence="1">Uncharacterized protein</fullName>
    </submittedName>
</protein>
<name>A0A371FBI8_MUCPR</name>
<feature type="non-terminal residue" evidence="1">
    <location>
        <position position="1"/>
    </location>
</feature>
<organism evidence="1 2">
    <name type="scientific">Mucuna pruriens</name>
    <name type="common">Velvet bean</name>
    <name type="synonym">Dolichos pruriens</name>
    <dbReference type="NCBI Taxonomy" id="157652"/>
    <lineage>
        <taxon>Eukaryota</taxon>
        <taxon>Viridiplantae</taxon>
        <taxon>Streptophyta</taxon>
        <taxon>Embryophyta</taxon>
        <taxon>Tracheophyta</taxon>
        <taxon>Spermatophyta</taxon>
        <taxon>Magnoliopsida</taxon>
        <taxon>eudicotyledons</taxon>
        <taxon>Gunneridae</taxon>
        <taxon>Pentapetalae</taxon>
        <taxon>rosids</taxon>
        <taxon>fabids</taxon>
        <taxon>Fabales</taxon>
        <taxon>Fabaceae</taxon>
        <taxon>Papilionoideae</taxon>
        <taxon>50 kb inversion clade</taxon>
        <taxon>NPAAA clade</taxon>
        <taxon>indigoferoid/millettioid clade</taxon>
        <taxon>Phaseoleae</taxon>
        <taxon>Mucuna</taxon>
    </lineage>
</organism>